<dbReference type="Proteomes" id="UP000614469">
    <property type="component" value="Unassembled WGS sequence"/>
</dbReference>
<dbReference type="EMBL" id="JACNJN010000127">
    <property type="protein sequence ID" value="MBC8335882.1"/>
    <property type="molecule type" value="Genomic_DNA"/>
</dbReference>
<evidence type="ECO:0000313" key="2">
    <source>
        <dbReference type="Proteomes" id="UP000614469"/>
    </source>
</evidence>
<organism evidence="1 2">
    <name type="scientific">Candidatus Desulfolinea nitratireducens</name>
    <dbReference type="NCBI Taxonomy" id="2841698"/>
    <lineage>
        <taxon>Bacteria</taxon>
        <taxon>Bacillati</taxon>
        <taxon>Chloroflexota</taxon>
        <taxon>Anaerolineae</taxon>
        <taxon>Anaerolineales</taxon>
        <taxon>Anaerolineales incertae sedis</taxon>
        <taxon>Candidatus Desulfolinea</taxon>
    </lineage>
</organism>
<gene>
    <name evidence="1" type="ORF">H8E29_11485</name>
</gene>
<evidence type="ECO:0000313" key="1">
    <source>
        <dbReference type="EMBL" id="MBC8335882.1"/>
    </source>
</evidence>
<proteinExistence type="predicted"/>
<dbReference type="AlphaFoldDB" id="A0A8J6NLN6"/>
<name>A0A8J6NLN6_9CHLR</name>
<accession>A0A8J6NLN6</accession>
<protein>
    <submittedName>
        <fullName evidence="1">Uncharacterized protein</fullName>
    </submittedName>
</protein>
<sequence length="110" mass="12104">MTTSTLRTSPPVTISAHATGPHPEVTRLLAAAVVNRQFRFLLLNDPVQALKMGYQGEKFAFTKHERDLISSINAKSLSELAGQLISSLGISAYSDLYKNKTAIRRVFKTV</sequence>
<comment type="caution">
    <text evidence="1">The sequence shown here is derived from an EMBL/GenBank/DDBJ whole genome shotgun (WGS) entry which is preliminary data.</text>
</comment>
<reference evidence="1 2" key="1">
    <citation type="submission" date="2020-08" db="EMBL/GenBank/DDBJ databases">
        <title>Bridging the membrane lipid divide: bacteria of the FCB group superphylum have the potential to synthesize archaeal ether lipids.</title>
        <authorList>
            <person name="Villanueva L."/>
            <person name="Von Meijenfeldt F.A.B."/>
            <person name="Westbye A.B."/>
            <person name="Yadav S."/>
            <person name="Hopmans E.C."/>
            <person name="Dutilh B.E."/>
            <person name="Sinninghe Damste J.S."/>
        </authorList>
    </citation>
    <scope>NUCLEOTIDE SEQUENCE [LARGE SCALE GENOMIC DNA]</scope>
    <source>
        <strain evidence="1">NIOZ-UU36</strain>
    </source>
</reference>